<dbReference type="KEGG" id="rmu:RMDY18_00510"/>
<dbReference type="EMBL" id="AP011540">
    <property type="protein sequence ID" value="BAI63883.1"/>
    <property type="molecule type" value="Genomic_DNA"/>
</dbReference>
<feature type="transmembrane region" description="Helical" evidence="7">
    <location>
        <begin position="27"/>
        <end position="47"/>
    </location>
</feature>
<accession>D2NQF7</accession>
<dbReference type="InterPro" id="IPR050833">
    <property type="entry name" value="Poly_Biosynth_Transport"/>
</dbReference>
<keyword evidence="3 7" id="KW-0812">Transmembrane</keyword>
<feature type="transmembrane region" description="Helical" evidence="7">
    <location>
        <begin position="262"/>
        <end position="283"/>
    </location>
</feature>
<sequence length="445" mass="46570">MRPVENGDSVESSAESQPKKMTRGHSMAILGSSGLAALSSLGITVVVKRFLEGESLTEFLLFWSLLFALYGVVVGIQQEATRAVGTARRDGKTGARIAPVGALVGLIVGGLTLATSPLWASAQIPLSGFSGVLLLSVGVALYAMHMTLYGAAAGQESWYLFASVSGFDAIWRIVAICAVGLVSAHLIGLEAAAVSPVLLWLLMVLLLPEARRVFSSRADVSAGRLLYNYTLSMGSSTANAVLMMGLPLLLNVSIDSNDPLQQVILAVLILAISITRSPIMIPLQAFQGVAVSAFLKQQNHPLRAFAKPAGALLGVGLVGAVAAYVLGPWLFGLLYPPKPSEVEAYAQVVTSPVLALLVFASAFLALLVLSGSLVIALNMHRSYVAGWVLAAVVACVVAVSPLPLLTRTLLALYAGPMLGLLVHVVAMVWHARSVPNGGNAEMENI</sequence>
<evidence type="ECO:0000256" key="4">
    <source>
        <dbReference type="ARBA" id="ARBA00022989"/>
    </source>
</evidence>
<dbReference type="PANTHER" id="PTHR30250">
    <property type="entry name" value="PST FAMILY PREDICTED COLANIC ACID TRANSPORTER"/>
    <property type="match status" value="1"/>
</dbReference>
<dbReference type="GO" id="GO:0005886">
    <property type="term" value="C:plasma membrane"/>
    <property type="evidence" value="ECO:0007669"/>
    <property type="project" value="UniProtKB-SubCell"/>
</dbReference>
<protein>
    <submittedName>
        <fullName evidence="8">Predicted signal transduction protein with a C-terminal ATPase domain</fullName>
    </submittedName>
</protein>
<feature type="transmembrane region" description="Helical" evidence="7">
    <location>
        <begin position="229"/>
        <end position="250"/>
    </location>
</feature>
<evidence type="ECO:0000256" key="1">
    <source>
        <dbReference type="ARBA" id="ARBA00004651"/>
    </source>
</evidence>
<dbReference type="PANTHER" id="PTHR30250:SF11">
    <property type="entry name" value="O-ANTIGEN TRANSPORTER-RELATED"/>
    <property type="match status" value="1"/>
</dbReference>
<proteinExistence type="predicted"/>
<feature type="transmembrane region" description="Helical" evidence="7">
    <location>
        <begin position="384"/>
        <end position="404"/>
    </location>
</feature>
<feature type="transmembrane region" description="Helical" evidence="7">
    <location>
        <begin position="59"/>
        <end position="76"/>
    </location>
</feature>
<feature type="transmembrane region" description="Helical" evidence="7">
    <location>
        <begin position="410"/>
        <end position="429"/>
    </location>
</feature>
<gene>
    <name evidence="8" type="ordered locus">RMDY18_00510</name>
</gene>
<reference evidence="8 9" key="3">
    <citation type="journal article" date="2010" name="Sequencing">
        <title>Complete Genome Sequence of Rothia mucilaginosa DY-18: A Clinical Isolate with Dense Meshwork-Like Structures from a Persistent Apical Periodontitis Lesion.</title>
        <authorList>
            <person name="Yamane K."/>
            <person name="Nambu T."/>
            <person name="Yamanaka T."/>
            <person name="Mashimo C."/>
            <person name="Sugimori C."/>
            <person name="Leung K.-P."/>
            <person name="Fukushima H."/>
        </authorList>
    </citation>
    <scope>NUCLEOTIDE SEQUENCE [LARGE SCALE GENOMIC DNA]</scope>
    <source>
        <strain evidence="8 9">DY-18</strain>
    </source>
</reference>
<dbReference type="AlphaFoldDB" id="D2NQF7"/>
<evidence type="ECO:0000256" key="3">
    <source>
        <dbReference type="ARBA" id="ARBA00022692"/>
    </source>
</evidence>
<dbReference type="STRING" id="680646.RMDY18_00510"/>
<reference evidence="8 9" key="2">
    <citation type="journal article" date="2010" name="J Osaka Dent Univ">
        <title>Isolation and identification of Rothia mucilaginosa from persistent apical periodontitis lesions.</title>
        <authorList>
            <person name="Yamane K."/>
            <person name="Yoshida M."/>
            <person name="Fujihira T."/>
            <person name="Baba T."/>
            <person name="Tsuji N."/>
            <person name="Hayashi H."/>
            <person name="Sugimori C."/>
            <person name="Yamanaka T."/>
            <person name="Mashimo C."/>
            <person name="Nambu T."/>
            <person name="Kawai H."/>
            <person name="Fukushima H."/>
        </authorList>
    </citation>
    <scope>NUCLEOTIDE SEQUENCE [LARGE SCALE GENOMIC DNA]</scope>
    <source>
        <strain evidence="8 9">DY-18</strain>
    </source>
</reference>
<evidence type="ECO:0000256" key="5">
    <source>
        <dbReference type="ARBA" id="ARBA00023136"/>
    </source>
</evidence>
<feature type="transmembrane region" description="Helical" evidence="7">
    <location>
        <begin position="126"/>
        <end position="146"/>
    </location>
</feature>
<keyword evidence="4 7" id="KW-1133">Transmembrane helix</keyword>
<reference evidence="9" key="1">
    <citation type="submission" date="2009-07" db="EMBL/GenBank/DDBJ databases">
        <title>Complete genome sequence of Rothia mucilaginosa DJ.</title>
        <authorList>
            <person name="Yamane K."/>
            <person name="Nambu T."/>
            <person name="Mashimo C."/>
            <person name="Sugimori C."/>
            <person name="Yamanaka T."/>
            <person name="Leung K."/>
            <person name="Fukushima H."/>
        </authorList>
    </citation>
    <scope>NUCLEOTIDE SEQUENCE [LARGE SCALE GENOMIC DNA]</scope>
    <source>
        <strain evidence="9">DY-18</strain>
    </source>
</reference>
<feature type="transmembrane region" description="Helical" evidence="7">
    <location>
        <begin position="187"/>
        <end position="208"/>
    </location>
</feature>
<evidence type="ECO:0000313" key="9">
    <source>
        <dbReference type="Proteomes" id="UP000001883"/>
    </source>
</evidence>
<feature type="transmembrane region" description="Helical" evidence="7">
    <location>
        <begin position="158"/>
        <end position="181"/>
    </location>
</feature>
<feature type="transmembrane region" description="Helical" evidence="7">
    <location>
        <begin position="304"/>
        <end position="331"/>
    </location>
</feature>
<comment type="subcellular location">
    <subcellularLocation>
        <location evidence="1">Cell membrane</location>
        <topology evidence="1">Multi-pass membrane protein</topology>
    </subcellularLocation>
</comment>
<name>D2NQF7_ROTMD</name>
<evidence type="ECO:0000256" key="2">
    <source>
        <dbReference type="ARBA" id="ARBA00022475"/>
    </source>
</evidence>
<dbReference type="HOGENOM" id="CLU_039164_0_0_11"/>
<evidence type="ECO:0000313" key="8">
    <source>
        <dbReference type="EMBL" id="BAI63883.1"/>
    </source>
</evidence>
<dbReference type="eggNOG" id="COG2244">
    <property type="taxonomic scope" value="Bacteria"/>
</dbReference>
<dbReference type="Proteomes" id="UP000001883">
    <property type="component" value="Chromosome"/>
</dbReference>
<feature type="transmembrane region" description="Helical" evidence="7">
    <location>
        <begin position="351"/>
        <end position="377"/>
    </location>
</feature>
<keyword evidence="9" id="KW-1185">Reference proteome</keyword>
<evidence type="ECO:0000256" key="7">
    <source>
        <dbReference type="SAM" id="Phobius"/>
    </source>
</evidence>
<feature type="transmembrane region" description="Helical" evidence="7">
    <location>
        <begin position="97"/>
        <end position="120"/>
    </location>
</feature>
<keyword evidence="5 7" id="KW-0472">Membrane</keyword>
<organism evidence="8 9">
    <name type="scientific">Rothia mucilaginosa (strain DY-18)</name>
    <name type="common">Stomatococcus mucilaginosus</name>
    <dbReference type="NCBI Taxonomy" id="680646"/>
    <lineage>
        <taxon>Bacteria</taxon>
        <taxon>Bacillati</taxon>
        <taxon>Actinomycetota</taxon>
        <taxon>Actinomycetes</taxon>
        <taxon>Micrococcales</taxon>
        <taxon>Micrococcaceae</taxon>
        <taxon>Rothia</taxon>
    </lineage>
</organism>
<keyword evidence="2" id="KW-1003">Cell membrane</keyword>
<feature type="region of interest" description="Disordered" evidence="6">
    <location>
        <begin position="1"/>
        <end position="23"/>
    </location>
</feature>
<evidence type="ECO:0000256" key="6">
    <source>
        <dbReference type="SAM" id="MobiDB-lite"/>
    </source>
</evidence>